<dbReference type="InterPro" id="IPR042094">
    <property type="entry name" value="T2SS_GspF_sf"/>
</dbReference>
<reference evidence="9 10" key="1">
    <citation type="submission" date="2019-03" db="EMBL/GenBank/DDBJ databases">
        <title>Genomic Encyclopedia of Type Strains, Phase IV (KMG-IV): sequencing the most valuable type-strain genomes for metagenomic binning, comparative biology and taxonomic classification.</title>
        <authorList>
            <person name="Goeker M."/>
        </authorList>
    </citation>
    <scope>NUCLEOTIDE SEQUENCE [LARGE SCALE GENOMIC DNA]</scope>
    <source>
        <strain evidence="9 10">DSM 45707</strain>
    </source>
</reference>
<keyword evidence="6 7" id="KW-0472">Membrane</keyword>
<evidence type="ECO:0000256" key="5">
    <source>
        <dbReference type="ARBA" id="ARBA00022989"/>
    </source>
</evidence>
<protein>
    <submittedName>
        <fullName evidence="9">Type II secretion system protein F (GspF)</fullName>
    </submittedName>
</protein>
<comment type="subcellular location">
    <subcellularLocation>
        <location evidence="1">Cell membrane</location>
        <topology evidence="1">Multi-pass membrane protein</topology>
    </subcellularLocation>
</comment>
<evidence type="ECO:0000313" key="9">
    <source>
        <dbReference type="EMBL" id="TCS94708.1"/>
    </source>
</evidence>
<evidence type="ECO:0000256" key="6">
    <source>
        <dbReference type="ARBA" id="ARBA00023136"/>
    </source>
</evidence>
<keyword evidence="3" id="KW-1003">Cell membrane</keyword>
<dbReference type="PANTHER" id="PTHR30012">
    <property type="entry name" value="GENERAL SECRETION PATHWAY PROTEIN"/>
    <property type="match status" value="1"/>
</dbReference>
<evidence type="ECO:0000256" key="7">
    <source>
        <dbReference type="SAM" id="Phobius"/>
    </source>
</evidence>
<dbReference type="PRINTS" id="PR00812">
    <property type="entry name" value="BCTERIALGSPF"/>
</dbReference>
<feature type="transmembrane region" description="Helical" evidence="7">
    <location>
        <begin position="142"/>
        <end position="171"/>
    </location>
</feature>
<evidence type="ECO:0000256" key="4">
    <source>
        <dbReference type="ARBA" id="ARBA00022692"/>
    </source>
</evidence>
<name>A0A4R3L6L0_9BACL</name>
<dbReference type="EMBL" id="SMAG01000003">
    <property type="protein sequence ID" value="TCS94708.1"/>
    <property type="molecule type" value="Genomic_DNA"/>
</dbReference>
<dbReference type="InterPro" id="IPR018076">
    <property type="entry name" value="T2SS_GspF_dom"/>
</dbReference>
<dbReference type="Proteomes" id="UP000294937">
    <property type="component" value="Unassembled WGS sequence"/>
</dbReference>
<dbReference type="GO" id="GO:0005886">
    <property type="term" value="C:plasma membrane"/>
    <property type="evidence" value="ECO:0007669"/>
    <property type="project" value="UniProtKB-SubCell"/>
</dbReference>
<keyword evidence="5 7" id="KW-1133">Transmembrane helix</keyword>
<dbReference type="PANTHER" id="PTHR30012:SF0">
    <property type="entry name" value="TYPE II SECRETION SYSTEM PROTEIN F-RELATED"/>
    <property type="match status" value="1"/>
</dbReference>
<evidence type="ECO:0000313" key="10">
    <source>
        <dbReference type="Proteomes" id="UP000294937"/>
    </source>
</evidence>
<sequence>MVLFSQQLGNLLASGIPLLESIQLLIDQQLIAKQQGECLIHMIQQGSSFSEALEKIQLPYLCISLMRASEEYGNYAQGLKQCEQYYESKAKLYRELVQASLYPAIVLILVGIAFVFMITVVLPNFSELYTVMGIELPLVTQGLIIAYSYLRILVFWVFIVFVLFLIFVILIRKSSKEMRAHWEKRLFYLPWIKKIYRYRFTHFYSLQLGSLLQAGIPLLSSLNLIERTAPWASLNKSIQHTKEQLMKGMPLYTAIQSKPDIFLPTLTKMIALGEQSGRLDESLLSLAKSIEWMMRRKAEQWTRSLEPILIFVIGVWIAITVISMFLPLLQLVKAI</sequence>
<gene>
    <name evidence="9" type="ORF">EDD58_103124</name>
</gene>
<evidence type="ECO:0000256" key="2">
    <source>
        <dbReference type="ARBA" id="ARBA00005745"/>
    </source>
</evidence>
<proteinExistence type="inferred from homology"/>
<feature type="domain" description="Type II secretion system protein GspF" evidence="8">
    <location>
        <begin position="206"/>
        <end position="327"/>
    </location>
</feature>
<feature type="transmembrane region" description="Helical" evidence="7">
    <location>
        <begin position="101"/>
        <end position="122"/>
    </location>
</feature>
<dbReference type="InterPro" id="IPR003004">
    <property type="entry name" value="GspF/PilC"/>
</dbReference>
<evidence type="ECO:0000256" key="1">
    <source>
        <dbReference type="ARBA" id="ARBA00004651"/>
    </source>
</evidence>
<organism evidence="9 10">
    <name type="scientific">Hazenella coriacea</name>
    <dbReference type="NCBI Taxonomy" id="1179467"/>
    <lineage>
        <taxon>Bacteria</taxon>
        <taxon>Bacillati</taxon>
        <taxon>Bacillota</taxon>
        <taxon>Bacilli</taxon>
        <taxon>Bacillales</taxon>
        <taxon>Thermoactinomycetaceae</taxon>
        <taxon>Hazenella</taxon>
    </lineage>
</organism>
<dbReference type="AlphaFoldDB" id="A0A4R3L6L0"/>
<dbReference type="Gene3D" id="1.20.81.30">
    <property type="entry name" value="Type II secretion system (T2SS), domain F"/>
    <property type="match status" value="2"/>
</dbReference>
<feature type="domain" description="Type II secretion system protein GspF" evidence="8">
    <location>
        <begin position="4"/>
        <end position="123"/>
    </location>
</feature>
<keyword evidence="10" id="KW-1185">Reference proteome</keyword>
<dbReference type="Pfam" id="PF00482">
    <property type="entry name" value="T2SSF"/>
    <property type="match status" value="2"/>
</dbReference>
<keyword evidence="4 7" id="KW-0812">Transmembrane</keyword>
<evidence type="ECO:0000256" key="3">
    <source>
        <dbReference type="ARBA" id="ARBA00022475"/>
    </source>
</evidence>
<feature type="transmembrane region" description="Helical" evidence="7">
    <location>
        <begin position="308"/>
        <end position="329"/>
    </location>
</feature>
<evidence type="ECO:0000259" key="8">
    <source>
        <dbReference type="Pfam" id="PF00482"/>
    </source>
</evidence>
<comment type="caution">
    <text evidence="9">The sequence shown here is derived from an EMBL/GenBank/DDBJ whole genome shotgun (WGS) entry which is preliminary data.</text>
</comment>
<comment type="similarity">
    <text evidence="2">Belongs to the GSP F family.</text>
</comment>
<accession>A0A4R3L6L0</accession>